<dbReference type="PROSITE" id="PS51352">
    <property type="entry name" value="THIOREDOXIN_2"/>
    <property type="match status" value="1"/>
</dbReference>
<evidence type="ECO:0000259" key="4">
    <source>
        <dbReference type="PROSITE" id="PS51352"/>
    </source>
</evidence>
<dbReference type="GO" id="GO:0003756">
    <property type="term" value="F:protein disulfide isomerase activity"/>
    <property type="evidence" value="ECO:0007669"/>
    <property type="project" value="TreeGrafter"/>
</dbReference>
<dbReference type="GO" id="GO:0006457">
    <property type="term" value="P:protein folding"/>
    <property type="evidence" value="ECO:0007669"/>
    <property type="project" value="TreeGrafter"/>
</dbReference>
<dbReference type="Pfam" id="PF00085">
    <property type="entry name" value="Thioredoxin"/>
    <property type="match status" value="1"/>
</dbReference>
<dbReference type="SUPFAM" id="SSF52833">
    <property type="entry name" value="Thioredoxin-like"/>
    <property type="match status" value="1"/>
</dbReference>
<gene>
    <name evidence="5" type="ORF">DBRI00130_LOCUS43354</name>
</gene>
<dbReference type="PANTHER" id="PTHR45672:SF3">
    <property type="entry name" value="THIOREDOXIN DOMAIN-CONTAINING PROTEIN 5"/>
    <property type="match status" value="1"/>
</dbReference>
<sequence>MRTGMMLLTTLVMMCGIVSCAGMKKLSTDIVELTSDNFNDTTAGKTVFIMFHVFWCSHCQSFYPTWNKLSAKYNNTSLLIAHVDCNEGSERDGLCKRHDIKGTPTLLYGEPGHNGAYLQQYTGDNEDFSVSSFVKKKLLQPFCSPANLNACDDKTRQRIADWEQTSPAELGKSIEQIELRLEKAHIEAKEGFKVLQAHYDEIQRAKVLNDARINDKIRILKEVIAAKQ</sequence>
<dbReference type="PROSITE" id="PS51257">
    <property type="entry name" value="PROKAR_LIPOPROTEIN"/>
    <property type="match status" value="1"/>
</dbReference>
<dbReference type="GO" id="GO:0005783">
    <property type="term" value="C:endoplasmic reticulum"/>
    <property type="evidence" value="ECO:0007669"/>
    <property type="project" value="TreeGrafter"/>
</dbReference>
<name>A0A6S9ABR6_9STRA</name>
<feature type="signal peptide" evidence="3">
    <location>
        <begin position="1"/>
        <end position="20"/>
    </location>
</feature>
<dbReference type="EMBL" id="HBNS01060243">
    <property type="protein sequence ID" value="CAE4667007.1"/>
    <property type="molecule type" value="Transcribed_RNA"/>
</dbReference>
<reference evidence="5" key="1">
    <citation type="submission" date="2021-01" db="EMBL/GenBank/DDBJ databases">
        <authorList>
            <person name="Corre E."/>
            <person name="Pelletier E."/>
            <person name="Niang G."/>
            <person name="Scheremetjew M."/>
            <person name="Finn R."/>
            <person name="Kale V."/>
            <person name="Holt S."/>
            <person name="Cochrane G."/>
            <person name="Meng A."/>
            <person name="Brown T."/>
            <person name="Cohen L."/>
        </authorList>
    </citation>
    <scope>NUCLEOTIDE SEQUENCE</scope>
    <source>
        <strain evidence="5">GSO104</strain>
    </source>
</reference>
<evidence type="ECO:0000313" key="5">
    <source>
        <dbReference type="EMBL" id="CAE4667007.1"/>
    </source>
</evidence>
<accession>A0A6S9ABR6</accession>
<protein>
    <recommendedName>
        <fullName evidence="4">Thioredoxin domain-containing protein</fullName>
    </recommendedName>
</protein>
<dbReference type="InterPro" id="IPR051063">
    <property type="entry name" value="PDI"/>
</dbReference>
<feature type="chain" id="PRO_5030159522" description="Thioredoxin domain-containing protein" evidence="3">
    <location>
        <begin position="21"/>
        <end position="228"/>
    </location>
</feature>
<dbReference type="InterPro" id="IPR013766">
    <property type="entry name" value="Thioredoxin_domain"/>
</dbReference>
<evidence type="ECO:0000256" key="2">
    <source>
        <dbReference type="ARBA" id="ARBA00022729"/>
    </source>
</evidence>
<keyword evidence="2 3" id="KW-0732">Signal</keyword>
<evidence type="ECO:0000256" key="3">
    <source>
        <dbReference type="SAM" id="SignalP"/>
    </source>
</evidence>
<dbReference type="AlphaFoldDB" id="A0A6S9ABR6"/>
<feature type="domain" description="Thioredoxin" evidence="4">
    <location>
        <begin position="19"/>
        <end position="187"/>
    </location>
</feature>
<comment type="similarity">
    <text evidence="1">Belongs to the protein disulfide isomerase family.</text>
</comment>
<evidence type="ECO:0000256" key="1">
    <source>
        <dbReference type="ARBA" id="ARBA00006347"/>
    </source>
</evidence>
<dbReference type="PANTHER" id="PTHR45672">
    <property type="entry name" value="PROTEIN DISULFIDE-ISOMERASE C17H9.14C-RELATED"/>
    <property type="match status" value="1"/>
</dbReference>
<proteinExistence type="inferred from homology"/>
<dbReference type="InterPro" id="IPR036249">
    <property type="entry name" value="Thioredoxin-like_sf"/>
</dbReference>
<dbReference type="Gene3D" id="3.40.30.10">
    <property type="entry name" value="Glutaredoxin"/>
    <property type="match status" value="1"/>
</dbReference>
<organism evidence="5">
    <name type="scientific">Ditylum brightwellii</name>
    <dbReference type="NCBI Taxonomy" id="49249"/>
    <lineage>
        <taxon>Eukaryota</taxon>
        <taxon>Sar</taxon>
        <taxon>Stramenopiles</taxon>
        <taxon>Ochrophyta</taxon>
        <taxon>Bacillariophyta</taxon>
        <taxon>Mediophyceae</taxon>
        <taxon>Lithodesmiophycidae</taxon>
        <taxon>Lithodesmiales</taxon>
        <taxon>Lithodesmiaceae</taxon>
        <taxon>Ditylum</taxon>
    </lineage>
</organism>